<dbReference type="PANTHER" id="PTHR12821:SF0">
    <property type="entry name" value="BYSTIN"/>
    <property type="match status" value="1"/>
</dbReference>
<evidence type="ECO:0000313" key="4">
    <source>
        <dbReference type="Proteomes" id="UP001562354"/>
    </source>
</evidence>
<dbReference type="EMBL" id="JBFMKM010000012">
    <property type="protein sequence ID" value="KAL1302368.1"/>
    <property type="molecule type" value="Genomic_DNA"/>
</dbReference>
<feature type="region of interest" description="Disordered" evidence="2">
    <location>
        <begin position="1"/>
        <end position="124"/>
    </location>
</feature>
<reference evidence="3 4" key="1">
    <citation type="submission" date="2024-07" db="EMBL/GenBank/DDBJ databases">
        <title>Draft sequence of the Neodothiora populina.</title>
        <authorList>
            <person name="Drown D.D."/>
            <person name="Schuette U.S."/>
            <person name="Buechlein A.B."/>
            <person name="Rusch D.R."/>
            <person name="Winton L.W."/>
            <person name="Adams G.A."/>
        </authorList>
    </citation>
    <scope>NUCLEOTIDE SEQUENCE [LARGE SCALE GENOMIC DNA]</scope>
    <source>
        <strain evidence="3 4">CPC 39397</strain>
    </source>
</reference>
<evidence type="ECO:0008006" key="5">
    <source>
        <dbReference type="Google" id="ProtNLM"/>
    </source>
</evidence>
<keyword evidence="4" id="KW-1185">Reference proteome</keyword>
<dbReference type="RefSeq" id="XP_069198644.1">
    <property type="nucleotide sequence ID" value="XM_069342134.1"/>
</dbReference>
<organism evidence="3 4">
    <name type="scientific">Neodothiora populina</name>
    <dbReference type="NCBI Taxonomy" id="2781224"/>
    <lineage>
        <taxon>Eukaryota</taxon>
        <taxon>Fungi</taxon>
        <taxon>Dikarya</taxon>
        <taxon>Ascomycota</taxon>
        <taxon>Pezizomycotina</taxon>
        <taxon>Dothideomycetes</taxon>
        <taxon>Dothideomycetidae</taxon>
        <taxon>Dothideales</taxon>
        <taxon>Dothioraceae</taxon>
        <taxon>Neodothiora</taxon>
    </lineage>
</organism>
<accession>A0ABR3P867</accession>
<dbReference type="PANTHER" id="PTHR12821">
    <property type="entry name" value="BYSTIN"/>
    <property type="match status" value="1"/>
</dbReference>
<feature type="compositionally biased region" description="Acidic residues" evidence="2">
    <location>
        <begin position="94"/>
        <end position="103"/>
    </location>
</feature>
<proteinExistence type="inferred from homology"/>
<dbReference type="GeneID" id="95976473"/>
<feature type="compositionally biased region" description="Acidic residues" evidence="2">
    <location>
        <begin position="110"/>
        <end position="124"/>
    </location>
</feature>
<name>A0ABR3P867_9PEZI</name>
<protein>
    <recommendedName>
        <fullName evidence="5">Bystin</fullName>
    </recommendedName>
</protein>
<dbReference type="Pfam" id="PF05291">
    <property type="entry name" value="Bystin"/>
    <property type="match status" value="1"/>
</dbReference>
<evidence type="ECO:0000313" key="3">
    <source>
        <dbReference type="EMBL" id="KAL1302368.1"/>
    </source>
</evidence>
<evidence type="ECO:0000256" key="1">
    <source>
        <dbReference type="ARBA" id="ARBA00007114"/>
    </source>
</evidence>
<feature type="compositionally biased region" description="Basic and acidic residues" evidence="2">
    <location>
        <begin position="1"/>
        <end position="18"/>
    </location>
</feature>
<gene>
    <name evidence="3" type="ORF">AAFC00_002771</name>
</gene>
<comment type="caution">
    <text evidence="3">The sequence shown here is derived from an EMBL/GenBank/DDBJ whole genome shotgun (WGS) entry which is preliminary data.</text>
</comment>
<sequence>MPKAPAADKRQERRHNPLSEEYSPSQPLKQKAPKKRKSRTHEQEDGFVDSKASRRILDLGQQLADEEEAETEASRPKGANPAFDFESRFPQDVQSDDDDDDDNNAMTHAEDDEEWGDEGDEEVEEIEVDPEDLAMFNKFNPEFDPSSLLTGDAEGDGAGTNLADLILDKIAEHEATRGEERQILGGGAPEDAIEIPAKVAEVYTQVGLILSRYKSGKLPKPFKILPTLPQWDTLLSITRPDSWTANATYEATKLFTSSRPALAQAFLHDILLPRVREDIYETKKLNVHLYKALKKALYKPAAFFKGLLFPLVVSGTCSLREAHIISSVLARVSIPVLHSAAALHRLCEIAAEQMSVNTEAGGATNIFIRVLLEKKYALPYKVVDALVFHFLRFRAVDPTVDSTMTNKNADVIGSGKEKLPVLWHQCLLAFAQRYRNDITEDQREALLDLLLVKGHKAIGPEVRRELISGRGRGVVAPDAMGAADGDDTMMDVQ</sequence>
<dbReference type="Proteomes" id="UP001562354">
    <property type="component" value="Unassembled WGS sequence"/>
</dbReference>
<comment type="similarity">
    <text evidence="1">Belongs to the bystin family.</text>
</comment>
<dbReference type="InterPro" id="IPR007955">
    <property type="entry name" value="Bystin"/>
</dbReference>
<evidence type="ECO:0000256" key="2">
    <source>
        <dbReference type="SAM" id="MobiDB-lite"/>
    </source>
</evidence>